<feature type="transmembrane region" description="Helical" evidence="1">
    <location>
        <begin position="347"/>
        <end position="371"/>
    </location>
</feature>
<keyword evidence="1" id="KW-0472">Membrane</keyword>
<proteinExistence type="predicted"/>
<feature type="transmembrane region" description="Helical" evidence="1">
    <location>
        <begin position="123"/>
        <end position="140"/>
    </location>
</feature>
<evidence type="ECO:0000313" key="2">
    <source>
        <dbReference type="EMBL" id="MFD2915863.1"/>
    </source>
</evidence>
<gene>
    <name evidence="2" type="ORF">ACFS29_09450</name>
</gene>
<evidence type="ECO:0000313" key="3">
    <source>
        <dbReference type="Proteomes" id="UP001597548"/>
    </source>
</evidence>
<dbReference type="Proteomes" id="UP001597548">
    <property type="component" value="Unassembled WGS sequence"/>
</dbReference>
<feature type="transmembrane region" description="Helical" evidence="1">
    <location>
        <begin position="58"/>
        <end position="83"/>
    </location>
</feature>
<keyword evidence="3" id="KW-1185">Reference proteome</keyword>
<organism evidence="2 3">
    <name type="scientific">Psychroserpens luteus</name>
    <dbReference type="NCBI Taxonomy" id="1434066"/>
    <lineage>
        <taxon>Bacteria</taxon>
        <taxon>Pseudomonadati</taxon>
        <taxon>Bacteroidota</taxon>
        <taxon>Flavobacteriia</taxon>
        <taxon>Flavobacteriales</taxon>
        <taxon>Flavobacteriaceae</taxon>
        <taxon>Psychroserpens</taxon>
    </lineage>
</organism>
<sequence>MKLKTLFKENTILRVVYLLVFLFVITNEAIYSPDTRSYLNALPYRHPGYVIFLKSFKFLFSSFFDMSVLVFQGVFGLIAVNFFFKKAAQIFNLSTISKVILMVILIFPFFNPLYVANNICPEGLSYPLYLFFIVSCLDFIKNDSYKKLAIALFFYILLALTRGQFIFTPLIFAFAYFLEKKPQILKASKIFKLSLLICMPVVLVLTESTYHKLKDGIFMTTPFGFVNASTSAFYVSSKNDSQHIKYADDKIIFENCYQKLQNEELLMSSQDDLDSYTQYYNFFHKNVPPICNRTVHNLGKKYYFDKELMKTNSIKTADAQAFYNIEKTCKSLTLTLISNNFKKWIQLYFANISHGFYSSVLLIFIVFILLYSFVKVLFKNKTYILLFICAALTLSNAMLVAFASHSIMRYLFYNYVFIFFIFVIILTKLTKNGIKN</sequence>
<feature type="transmembrane region" description="Helical" evidence="1">
    <location>
        <begin position="12"/>
        <end position="31"/>
    </location>
</feature>
<feature type="transmembrane region" description="Helical" evidence="1">
    <location>
        <begin position="383"/>
        <end position="403"/>
    </location>
</feature>
<feature type="transmembrane region" description="Helical" evidence="1">
    <location>
        <begin position="90"/>
        <end position="111"/>
    </location>
</feature>
<feature type="transmembrane region" description="Helical" evidence="1">
    <location>
        <begin position="410"/>
        <end position="429"/>
    </location>
</feature>
<accession>A0ABW5ZW30</accession>
<feature type="transmembrane region" description="Helical" evidence="1">
    <location>
        <begin position="190"/>
        <end position="210"/>
    </location>
</feature>
<protein>
    <submittedName>
        <fullName evidence="2">Glycosyltransferase family 39 protein</fullName>
    </submittedName>
</protein>
<keyword evidence="1" id="KW-0812">Transmembrane</keyword>
<dbReference type="RefSeq" id="WP_194509252.1">
    <property type="nucleotide sequence ID" value="NZ_JADILU010000007.1"/>
</dbReference>
<dbReference type="EMBL" id="JBHUOS010000008">
    <property type="protein sequence ID" value="MFD2915863.1"/>
    <property type="molecule type" value="Genomic_DNA"/>
</dbReference>
<reference evidence="3" key="1">
    <citation type="journal article" date="2019" name="Int. J. Syst. Evol. Microbiol.">
        <title>The Global Catalogue of Microorganisms (GCM) 10K type strain sequencing project: providing services to taxonomists for standard genome sequencing and annotation.</title>
        <authorList>
            <consortium name="The Broad Institute Genomics Platform"/>
            <consortium name="The Broad Institute Genome Sequencing Center for Infectious Disease"/>
            <person name="Wu L."/>
            <person name="Ma J."/>
        </authorList>
    </citation>
    <scope>NUCLEOTIDE SEQUENCE [LARGE SCALE GENOMIC DNA]</scope>
    <source>
        <strain evidence="3">KCTC 32514</strain>
    </source>
</reference>
<feature type="transmembrane region" description="Helical" evidence="1">
    <location>
        <begin position="152"/>
        <end position="178"/>
    </location>
</feature>
<evidence type="ECO:0000256" key="1">
    <source>
        <dbReference type="SAM" id="Phobius"/>
    </source>
</evidence>
<name>A0ABW5ZW30_9FLAO</name>
<comment type="caution">
    <text evidence="2">The sequence shown here is derived from an EMBL/GenBank/DDBJ whole genome shotgun (WGS) entry which is preliminary data.</text>
</comment>
<keyword evidence="1" id="KW-1133">Transmembrane helix</keyword>